<evidence type="ECO:0000313" key="3">
    <source>
        <dbReference type="EMBL" id="KAF3328892.1"/>
    </source>
</evidence>
<dbReference type="EMBL" id="SWLB01000015">
    <property type="protein sequence ID" value="KAF3328892.1"/>
    <property type="molecule type" value="Genomic_DNA"/>
</dbReference>
<keyword evidence="1" id="KW-0175">Coiled coil</keyword>
<protein>
    <submittedName>
        <fullName evidence="3">Uncharacterized protein</fullName>
    </submittedName>
</protein>
<feature type="compositionally biased region" description="Polar residues" evidence="2">
    <location>
        <begin position="147"/>
        <end position="156"/>
    </location>
</feature>
<feature type="region of interest" description="Disordered" evidence="2">
    <location>
        <begin position="124"/>
        <end position="156"/>
    </location>
</feature>
<dbReference type="PANTHER" id="PTHR35749:SF1">
    <property type="entry name" value="OSJNBA0084A10.10 PROTEIN"/>
    <property type="match status" value="1"/>
</dbReference>
<proteinExistence type="predicted"/>
<organism evidence="3 4">
    <name type="scientific">Carex littledalei</name>
    <dbReference type="NCBI Taxonomy" id="544730"/>
    <lineage>
        <taxon>Eukaryota</taxon>
        <taxon>Viridiplantae</taxon>
        <taxon>Streptophyta</taxon>
        <taxon>Embryophyta</taxon>
        <taxon>Tracheophyta</taxon>
        <taxon>Spermatophyta</taxon>
        <taxon>Magnoliopsida</taxon>
        <taxon>Liliopsida</taxon>
        <taxon>Poales</taxon>
        <taxon>Cyperaceae</taxon>
        <taxon>Cyperoideae</taxon>
        <taxon>Cariceae</taxon>
        <taxon>Carex</taxon>
        <taxon>Carex subgen. Euthyceras</taxon>
    </lineage>
</organism>
<evidence type="ECO:0000256" key="2">
    <source>
        <dbReference type="SAM" id="MobiDB-lite"/>
    </source>
</evidence>
<dbReference type="AlphaFoldDB" id="A0A833QYM7"/>
<evidence type="ECO:0000313" key="4">
    <source>
        <dbReference type="Proteomes" id="UP000623129"/>
    </source>
</evidence>
<evidence type="ECO:0000256" key="1">
    <source>
        <dbReference type="SAM" id="Coils"/>
    </source>
</evidence>
<dbReference type="OrthoDB" id="1929657at2759"/>
<feature type="coiled-coil region" evidence="1">
    <location>
        <begin position="30"/>
        <end position="119"/>
    </location>
</feature>
<dbReference type="Proteomes" id="UP000623129">
    <property type="component" value="Unassembled WGS sequence"/>
</dbReference>
<comment type="caution">
    <text evidence="3">The sequence shown here is derived from an EMBL/GenBank/DDBJ whole genome shotgun (WGS) entry which is preliminary data.</text>
</comment>
<name>A0A833QYM7_9POAL</name>
<reference evidence="3" key="1">
    <citation type="submission" date="2020-01" db="EMBL/GenBank/DDBJ databases">
        <title>Genome sequence of Kobresia littledalei, the first chromosome-level genome in the family Cyperaceae.</title>
        <authorList>
            <person name="Qu G."/>
        </authorList>
    </citation>
    <scope>NUCLEOTIDE SEQUENCE</scope>
    <source>
        <strain evidence="3">C.B.Clarke</strain>
        <tissue evidence="3">Leaf</tissue>
    </source>
</reference>
<accession>A0A833QYM7</accession>
<dbReference type="PANTHER" id="PTHR35749">
    <property type="entry name" value="OSJNBA0084A10.10 PROTEIN"/>
    <property type="match status" value="1"/>
</dbReference>
<gene>
    <name evidence="3" type="ORF">FCM35_KLT05970</name>
</gene>
<keyword evidence="4" id="KW-1185">Reference proteome</keyword>
<feature type="compositionally biased region" description="Polar residues" evidence="2">
    <location>
        <begin position="124"/>
        <end position="135"/>
    </location>
</feature>
<sequence length="156" mass="18733">MKKLLEYWRKAWFVIKVMSGYEERRIRAFRLELQEKIQRAQARKEEVAKLPEQVILSEVRRMVEEMQGLNQLLNETEAKIEKHFKPIDTAAHRIMDMQLEREERQMKELMKVMQDQAMMQREATMQSIEAANQQKEINRLSLDSEDPAQQAQEQNK</sequence>